<organism evidence="2 3">
    <name type="scientific">Bacillus mycoides</name>
    <dbReference type="NCBI Taxonomy" id="1405"/>
    <lineage>
        <taxon>Bacteria</taxon>
        <taxon>Bacillati</taxon>
        <taxon>Bacillota</taxon>
        <taxon>Bacilli</taxon>
        <taxon>Bacillales</taxon>
        <taxon>Bacillaceae</taxon>
        <taxon>Bacillus</taxon>
        <taxon>Bacillus cereus group</taxon>
    </lineage>
</organism>
<evidence type="ECO:0000313" key="2">
    <source>
        <dbReference type="EMBL" id="OSX90933.1"/>
    </source>
</evidence>
<protein>
    <recommendedName>
        <fullName evidence="1">Tn3 transposase DDE domain-containing protein</fullName>
    </recommendedName>
</protein>
<dbReference type="GO" id="GO:0004803">
    <property type="term" value="F:transposase activity"/>
    <property type="evidence" value="ECO:0007669"/>
    <property type="project" value="InterPro"/>
</dbReference>
<gene>
    <name evidence="2" type="ORF">S3E15_01299</name>
</gene>
<feature type="domain" description="Tn3 transposase DDE" evidence="1">
    <location>
        <begin position="4"/>
        <end position="78"/>
    </location>
</feature>
<dbReference type="AlphaFoldDB" id="A0AAP7W5V4"/>
<name>A0AAP7W5V4_BACMY</name>
<dbReference type="Pfam" id="PF01526">
    <property type="entry name" value="DDE_Tnp_Tn3"/>
    <property type="match status" value="1"/>
</dbReference>
<comment type="caution">
    <text evidence="2">The sequence shown here is derived from an EMBL/GenBank/DDBJ whole genome shotgun (WGS) entry which is preliminary data.</text>
</comment>
<evidence type="ECO:0000313" key="3">
    <source>
        <dbReference type="Proteomes" id="UP000194131"/>
    </source>
</evidence>
<accession>A0AAP7W5V4</accession>
<dbReference type="InterPro" id="IPR002513">
    <property type="entry name" value="Tn3_Tnp_DDE_dom"/>
</dbReference>
<evidence type="ECO:0000259" key="1">
    <source>
        <dbReference type="Pfam" id="PF01526"/>
    </source>
</evidence>
<reference evidence="2 3" key="1">
    <citation type="submission" date="2016-12" db="EMBL/GenBank/DDBJ databases">
        <title>Genome Sequences of Twelve Sporeforming Bacillus Species Isolated from Foods.</title>
        <authorList>
            <person name="De Jong A."/>
            <person name="Holsappel S."/>
            <person name="Kuipers O.P."/>
        </authorList>
    </citation>
    <scope>NUCLEOTIDE SEQUENCE [LARGE SCALE GENOMIC DNA]</scope>
    <source>
        <strain evidence="2 3">S3E15</strain>
    </source>
</reference>
<dbReference type="GO" id="GO:0006313">
    <property type="term" value="P:DNA transposition"/>
    <property type="evidence" value="ECO:0007669"/>
    <property type="project" value="InterPro"/>
</dbReference>
<proteinExistence type="predicted"/>
<dbReference type="Proteomes" id="UP000194131">
    <property type="component" value="Unassembled WGS sequence"/>
</dbReference>
<sequence>MPFAIFFEKHSELRERVLQDQLQRSSALNLLINAISMWNIIYLSEAIKALKKKEQFDEELLKHSSPVRWEHINFLGEYRFSKRESAPVDSLQPLETTKQ</sequence>
<dbReference type="EMBL" id="MRWU01000013">
    <property type="protein sequence ID" value="OSX90933.1"/>
    <property type="molecule type" value="Genomic_DNA"/>
</dbReference>